<organism evidence="1 2">
    <name type="scientific">Paracoccidioides brasiliensis</name>
    <dbReference type="NCBI Taxonomy" id="121759"/>
    <lineage>
        <taxon>Eukaryota</taxon>
        <taxon>Fungi</taxon>
        <taxon>Dikarya</taxon>
        <taxon>Ascomycota</taxon>
        <taxon>Pezizomycotina</taxon>
        <taxon>Eurotiomycetes</taxon>
        <taxon>Eurotiomycetidae</taxon>
        <taxon>Onygenales</taxon>
        <taxon>Ajellomycetaceae</taxon>
        <taxon>Paracoccidioides</taxon>
    </lineage>
</organism>
<dbReference type="EMBL" id="LZYO01000123">
    <property type="protein sequence ID" value="ODH30590.1"/>
    <property type="molecule type" value="Genomic_DNA"/>
</dbReference>
<dbReference type="AlphaFoldDB" id="A0A1D2JFW2"/>
<evidence type="ECO:0000313" key="2">
    <source>
        <dbReference type="Proteomes" id="UP000242814"/>
    </source>
</evidence>
<comment type="caution">
    <text evidence="1">The sequence shown here is derived from an EMBL/GenBank/DDBJ whole genome shotgun (WGS) entry which is preliminary data.</text>
</comment>
<evidence type="ECO:0000313" key="1">
    <source>
        <dbReference type="EMBL" id="ODH30590.1"/>
    </source>
</evidence>
<accession>A0A1D2JFW2</accession>
<proteinExistence type="predicted"/>
<sequence length="114" mass="12668">MLSFKYFNVTAKIAHGMLNWPGSTELRGGPKLNTGNINIIADLSEIEQQISISQLSGREWNLSHRRKNGSRPLGTLAFPKFLAAAQIPESNCESVDRFWHQTTVRLPFGASSDP</sequence>
<name>A0A1D2JFW2_PARBR</name>
<gene>
    <name evidence="1" type="ORF">ACO22_03559</name>
</gene>
<reference evidence="1 2" key="1">
    <citation type="submission" date="2016-06" db="EMBL/GenBank/DDBJ databases">
        <authorList>
            <person name="Kjaerup R.B."/>
            <person name="Dalgaard T.S."/>
            <person name="Juul-Madsen H.R."/>
        </authorList>
    </citation>
    <scope>NUCLEOTIDE SEQUENCE [LARGE SCALE GENOMIC DNA]</scope>
    <source>
        <strain evidence="1 2">Pb300</strain>
    </source>
</reference>
<dbReference type="Proteomes" id="UP000242814">
    <property type="component" value="Unassembled WGS sequence"/>
</dbReference>
<protein>
    <submittedName>
        <fullName evidence="1">Uncharacterized protein</fullName>
    </submittedName>
</protein>